<sequence>MPIITALIVAAAAYQAQQGPKSSKEEAEDPDKTSPPDITPDFLENKTSIELLPLEQSLTILEWPISTVSFYRFASSSGAADDVDAIVGKMERRVQEILRANPWLGGWLVRGKGIGSFDTTPRIWYDETGNEMAPTIFQRLSHDDAPLCADTPYAEYGTVLSGSRHCATVNTNPEIVNRKDQPLFRVTVIVPSSPEGNELALIVSMSHICGDVHTFYRIHHMLLGTDPIISLIPKRDLLYSQKVMELMGRQEAHYIHHLTTDPAWRKLFRKGTDDGQVKEEENTGTVPLKNSNLQGRVFLIDRHWVANIKASYMTEGNFIDLFTSTLRSPMTPQAILDEIENADDRKPTQSTNDILTSYFWNLVKPDVGFMSLNFRGRLDMVGINHAGNYANPVPYTEDDYKTAALIRTSLETCRRAGTVAGTNNVPTVLPRPQPDLTFSVITNWSSFPFPRNNASDKLGDEDDFDWRNSGNVELVRHLPIIYSQQMIKKMPKRMSFLIIFSSGPEDIGCILIAPGHVMHDIDTCGVIKETIAEF</sequence>
<proteinExistence type="predicted"/>
<protein>
    <submittedName>
        <fullName evidence="2">Uncharacterized protein</fullName>
    </submittedName>
</protein>
<keyword evidence="3" id="KW-1185">Reference proteome</keyword>
<organism evidence="2 3">
    <name type="scientific">Stephanodiscus triporus</name>
    <dbReference type="NCBI Taxonomy" id="2934178"/>
    <lineage>
        <taxon>Eukaryota</taxon>
        <taxon>Sar</taxon>
        <taxon>Stramenopiles</taxon>
        <taxon>Ochrophyta</taxon>
        <taxon>Bacillariophyta</taxon>
        <taxon>Coscinodiscophyceae</taxon>
        <taxon>Thalassiosirophycidae</taxon>
        <taxon>Stephanodiscales</taxon>
        <taxon>Stephanodiscaceae</taxon>
        <taxon>Stephanodiscus</taxon>
    </lineage>
</organism>
<dbReference type="AlphaFoldDB" id="A0ABD3Q6J6"/>
<reference evidence="2 3" key="1">
    <citation type="submission" date="2024-10" db="EMBL/GenBank/DDBJ databases">
        <title>Updated reference genomes for cyclostephanoid diatoms.</title>
        <authorList>
            <person name="Roberts W.R."/>
            <person name="Alverson A.J."/>
        </authorList>
    </citation>
    <scope>NUCLEOTIDE SEQUENCE [LARGE SCALE GENOMIC DNA]</scope>
    <source>
        <strain evidence="2 3">AJA276-08</strain>
    </source>
</reference>
<evidence type="ECO:0000313" key="2">
    <source>
        <dbReference type="EMBL" id="KAL3795611.1"/>
    </source>
</evidence>
<comment type="caution">
    <text evidence="2">The sequence shown here is derived from an EMBL/GenBank/DDBJ whole genome shotgun (WGS) entry which is preliminary data.</text>
</comment>
<dbReference type="InterPro" id="IPR023213">
    <property type="entry name" value="CAT-like_dom_sf"/>
</dbReference>
<name>A0ABD3Q6J6_9STRA</name>
<feature type="compositionally biased region" description="Basic and acidic residues" evidence="1">
    <location>
        <begin position="22"/>
        <end position="34"/>
    </location>
</feature>
<dbReference type="Proteomes" id="UP001530315">
    <property type="component" value="Unassembled WGS sequence"/>
</dbReference>
<accession>A0ABD3Q6J6</accession>
<dbReference type="Gene3D" id="3.30.559.10">
    <property type="entry name" value="Chloramphenicol acetyltransferase-like domain"/>
    <property type="match status" value="1"/>
</dbReference>
<feature type="region of interest" description="Disordered" evidence="1">
    <location>
        <begin position="18"/>
        <end position="40"/>
    </location>
</feature>
<gene>
    <name evidence="2" type="ORF">ACHAW5_002807</name>
</gene>
<dbReference type="EMBL" id="JALLAZ020000414">
    <property type="protein sequence ID" value="KAL3795611.1"/>
    <property type="molecule type" value="Genomic_DNA"/>
</dbReference>
<evidence type="ECO:0000256" key="1">
    <source>
        <dbReference type="SAM" id="MobiDB-lite"/>
    </source>
</evidence>
<evidence type="ECO:0000313" key="3">
    <source>
        <dbReference type="Proteomes" id="UP001530315"/>
    </source>
</evidence>